<dbReference type="EMBL" id="BDGG01000001">
    <property type="protein sequence ID" value="GAU87666.1"/>
    <property type="molecule type" value="Genomic_DNA"/>
</dbReference>
<reference evidence="1 2" key="1">
    <citation type="journal article" date="2016" name="Nat. Commun.">
        <title>Extremotolerant tardigrade genome and improved radiotolerance of human cultured cells by tardigrade-unique protein.</title>
        <authorList>
            <person name="Hashimoto T."/>
            <person name="Horikawa D.D."/>
            <person name="Saito Y."/>
            <person name="Kuwahara H."/>
            <person name="Kozuka-Hata H."/>
            <person name="Shin-I T."/>
            <person name="Minakuchi Y."/>
            <person name="Ohishi K."/>
            <person name="Motoyama A."/>
            <person name="Aizu T."/>
            <person name="Enomoto A."/>
            <person name="Kondo K."/>
            <person name="Tanaka S."/>
            <person name="Hara Y."/>
            <person name="Koshikawa S."/>
            <person name="Sagara H."/>
            <person name="Miura T."/>
            <person name="Yokobori S."/>
            <person name="Miyagawa K."/>
            <person name="Suzuki Y."/>
            <person name="Kubo T."/>
            <person name="Oyama M."/>
            <person name="Kohara Y."/>
            <person name="Fujiyama A."/>
            <person name="Arakawa K."/>
            <person name="Katayama T."/>
            <person name="Toyoda A."/>
            <person name="Kunieda T."/>
        </authorList>
    </citation>
    <scope>NUCLEOTIDE SEQUENCE [LARGE SCALE GENOMIC DNA]</scope>
    <source>
        <strain evidence="1 2">YOKOZUNA-1</strain>
    </source>
</reference>
<gene>
    <name evidence="1" type="primary">RvY_00480-1</name>
    <name evidence="1" type="synonym">RvY_00480.1</name>
    <name evidence="1" type="ORF">RvY_00480</name>
</gene>
<name>A0A1D1UDD5_RAMVA</name>
<dbReference type="AlphaFoldDB" id="A0A1D1UDD5"/>
<evidence type="ECO:0000313" key="1">
    <source>
        <dbReference type="EMBL" id="GAU87666.1"/>
    </source>
</evidence>
<protein>
    <submittedName>
        <fullName evidence="1">Uncharacterized protein</fullName>
    </submittedName>
</protein>
<keyword evidence="2" id="KW-1185">Reference proteome</keyword>
<evidence type="ECO:0000313" key="2">
    <source>
        <dbReference type="Proteomes" id="UP000186922"/>
    </source>
</evidence>
<organism evidence="1 2">
    <name type="scientific">Ramazzottius varieornatus</name>
    <name type="common">Water bear</name>
    <name type="synonym">Tardigrade</name>
    <dbReference type="NCBI Taxonomy" id="947166"/>
    <lineage>
        <taxon>Eukaryota</taxon>
        <taxon>Metazoa</taxon>
        <taxon>Ecdysozoa</taxon>
        <taxon>Tardigrada</taxon>
        <taxon>Eutardigrada</taxon>
        <taxon>Parachela</taxon>
        <taxon>Hypsibioidea</taxon>
        <taxon>Ramazzottiidae</taxon>
        <taxon>Ramazzottius</taxon>
    </lineage>
</organism>
<accession>A0A1D1UDD5</accession>
<proteinExistence type="predicted"/>
<dbReference type="Proteomes" id="UP000186922">
    <property type="component" value="Unassembled WGS sequence"/>
</dbReference>
<comment type="caution">
    <text evidence="1">The sequence shown here is derived from an EMBL/GenBank/DDBJ whole genome shotgun (WGS) entry which is preliminary data.</text>
</comment>
<sequence length="59" mass="6949">MTQLAKFKKRYSTCGYVTADYQCLDCSFVRKFRRHDAETWWIVDCAGVVAMPPPEPRFQ</sequence>